<reference evidence="2 3" key="1">
    <citation type="journal article" date="2020" name="ISME J.">
        <title>Uncovering the hidden diversity of litter-decomposition mechanisms in mushroom-forming fungi.</title>
        <authorList>
            <person name="Floudas D."/>
            <person name="Bentzer J."/>
            <person name="Ahren D."/>
            <person name="Johansson T."/>
            <person name="Persson P."/>
            <person name="Tunlid A."/>
        </authorList>
    </citation>
    <scope>NUCLEOTIDE SEQUENCE [LARGE SCALE GENOMIC DNA]</scope>
    <source>
        <strain evidence="2 3">CBS 146.42</strain>
    </source>
</reference>
<evidence type="ECO:0000313" key="2">
    <source>
        <dbReference type="EMBL" id="KAF5350997.1"/>
    </source>
</evidence>
<comment type="caution">
    <text evidence="2">The sequence shown here is derived from an EMBL/GenBank/DDBJ whole genome shotgun (WGS) entry which is preliminary data.</text>
</comment>
<accession>A0A8H5FW83</accession>
<dbReference type="EMBL" id="JAACJO010000013">
    <property type="protein sequence ID" value="KAF5350997.1"/>
    <property type="molecule type" value="Genomic_DNA"/>
</dbReference>
<dbReference type="Proteomes" id="UP000559027">
    <property type="component" value="Unassembled WGS sequence"/>
</dbReference>
<feature type="compositionally biased region" description="Polar residues" evidence="1">
    <location>
        <begin position="14"/>
        <end position="27"/>
    </location>
</feature>
<proteinExistence type="predicted"/>
<evidence type="ECO:0000313" key="3">
    <source>
        <dbReference type="Proteomes" id="UP000559027"/>
    </source>
</evidence>
<dbReference type="OrthoDB" id="10504304at2759"/>
<organism evidence="2 3">
    <name type="scientific">Leucocoprinus leucothites</name>
    <dbReference type="NCBI Taxonomy" id="201217"/>
    <lineage>
        <taxon>Eukaryota</taxon>
        <taxon>Fungi</taxon>
        <taxon>Dikarya</taxon>
        <taxon>Basidiomycota</taxon>
        <taxon>Agaricomycotina</taxon>
        <taxon>Agaricomycetes</taxon>
        <taxon>Agaricomycetidae</taxon>
        <taxon>Agaricales</taxon>
        <taxon>Agaricineae</taxon>
        <taxon>Agaricaceae</taxon>
        <taxon>Leucocoprinus</taxon>
    </lineage>
</organism>
<gene>
    <name evidence="2" type="ORF">D9756_008199</name>
</gene>
<evidence type="ECO:0000256" key="1">
    <source>
        <dbReference type="SAM" id="MobiDB-lite"/>
    </source>
</evidence>
<feature type="region of interest" description="Disordered" evidence="1">
    <location>
        <begin position="14"/>
        <end position="53"/>
    </location>
</feature>
<keyword evidence="3" id="KW-1185">Reference proteome</keyword>
<dbReference type="AlphaFoldDB" id="A0A8H5FW83"/>
<protein>
    <submittedName>
        <fullName evidence="2">Uncharacterized protein</fullName>
    </submittedName>
</protein>
<name>A0A8H5FW83_9AGAR</name>
<sequence>MPGLTRRFSFSRNNVGVASPSTPSYTETKCEVPSVKQKTRPQGPRSRRSSILKRTASFPAATVNFITRSKRQDDGNRGRTSVFDEQGGLRSALGMAKLPDARKAPDMSAPPSVVCPGLTTFITAMSVCTSTRAILSSDGGGNFYAGKSVNGLAALTPCASVMAMYSGRMGGFGYSNVSLFPQHVDAEQNQHSRVRALDVRVATSPPEYGQWSYFLKRWGFGISLPTSRNRETISRIEQPNCGRVSPWLTTFQILLIMLLTISLYRNMEILLG</sequence>